<dbReference type="EMBL" id="JXRR01000001">
    <property type="protein sequence ID" value="KIL52777.1"/>
    <property type="molecule type" value="Genomic_DNA"/>
</dbReference>
<dbReference type="SUPFAM" id="SSF52402">
    <property type="entry name" value="Adenine nucleotide alpha hydrolases-like"/>
    <property type="match status" value="1"/>
</dbReference>
<evidence type="ECO:0000256" key="8">
    <source>
        <dbReference type="ARBA" id="ARBA00023136"/>
    </source>
</evidence>
<dbReference type="PANTHER" id="PTHR43562">
    <property type="entry name" value="NAPA-TYPE SODIUM/HYDROGEN ANTIPORTER"/>
    <property type="match status" value="1"/>
</dbReference>
<dbReference type="GO" id="GO:0016020">
    <property type="term" value="C:membrane"/>
    <property type="evidence" value="ECO:0007669"/>
    <property type="project" value="UniProtKB-SubCell"/>
</dbReference>
<feature type="transmembrane region" description="Helical" evidence="9">
    <location>
        <begin position="155"/>
        <end position="180"/>
    </location>
</feature>
<dbReference type="InterPro" id="IPR014729">
    <property type="entry name" value="Rossmann-like_a/b/a_fold"/>
</dbReference>
<sequence length="694" mass="75987">MEAGADQSMTIPFEEPVLVFGLAVIIFLVSPFIMSRLRIPGIIGPIIAGVIVGPNGFGLLERGETIQLLGTVGLLFIIFIAGLELDIDGFKKYRKRSISFGLLSFCIPLVFGTAVGYYLGFGWAAAILLGSIVGSHTLLAYPIASRLGIAKNKAVTTAIGGTLMTDTLAMLILAVVAGYASGDASVGFWFRLITSTLLFALVVLAGAPRLAKWFFRNSNNEGQMEFNFVLTILFVSGSLALFAGLEPIIGAFLSGLALNRYIYDHGPLMNRIRFTGNALFIPFFLLSVGMLMDLSVLFSSTDAWILTISILGAVLIGKSIASAITCRIYRYSQDENRVMIGLTVPQAAATLAATLVGFELALLDQATVNGVIVMILLTCILGPYMTEKYGRRLAVAETMEQSDQDDRPERILIPIANPHTTQTLLDLGFIVRQAKLSTEPIYPLSVVQKDVKSVEGKVASAEKMLTDAIAYAAGANIPARSLIKIDRNIGRGIERAVAEERITTIIAGWNGERPANKLFGGIIDNFLDHTNERAMIVKLGHPLNTTDRIVLILPKGSYYKPGIQDGIRIVKGMASQLNCMVECLVIRDTVDRYETLFSSIKPSVTTFMHRLESWEELYDQPVQSLRKNDLVMVMSARKGTIAWHPQLERVPRKLAKANPESFIIFYPTETGETDLRGARGTEVPKEVLFRRDYD</sequence>
<evidence type="ECO:0000259" key="10">
    <source>
        <dbReference type="Pfam" id="PF00999"/>
    </source>
</evidence>
<keyword evidence="4" id="KW-0050">Antiport</keyword>
<keyword evidence="5 9" id="KW-0812">Transmembrane</keyword>
<dbReference type="PATRIC" id="fig|220754.4.peg.108"/>
<feature type="transmembrane region" description="Helical" evidence="9">
    <location>
        <begin position="366"/>
        <end position="384"/>
    </location>
</feature>
<comment type="similarity">
    <text evidence="2">Belongs to the monovalent cation:proton antiporter 2 (CPA2) transporter (TC 2.A.37) family.</text>
</comment>
<evidence type="ECO:0000256" key="5">
    <source>
        <dbReference type="ARBA" id="ARBA00022692"/>
    </source>
</evidence>
<reference evidence="11 12" key="1">
    <citation type="submission" date="2015-01" db="EMBL/GenBank/DDBJ databases">
        <title>Jeotgalibacillus campisalis genome sequencing.</title>
        <authorList>
            <person name="Goh K.M."/>
            <person name="Chan K.-G."/>
            <person name="Yaakop A.S."/>
            <person name="Ee R."/>
            <person name="Gan H.M."/>
            <person name="Chan C.S."/>
        </authorList>
    </citation>
    <scope>NUCLEOTIDE SEQUENCE [LARGE SCALE GENOMIC DNA]</scope>
    <source>
        <strain evidence="11 12">SF-57</strain>
    </source>
</reference>
<keyword evidence="12" id="KW-1185">Reference proteome</keyword>
<comment type="caution">
    <text evidence="11">The sequence shown here is derived from an EMBL/GenBank/DDBJ whole genome shotgun (WGS) entry which is preliminary data.</text>
</comment>
<evidence type="ECO:0000313" key="12">
    <source>
        <dbReference type="Proteomes" id="UP000031972"/>
    </source>
</evidence>
<dbReference type="Pfam" id="PF00999">
    <property type="entry name" value="Na_H_Exchanger"/>
    <property type="match status" value="1"/>
</dbReference>
<evidence type="ECO:0000256" key="1">
    <source>
        <dbReference type="ARBA" id="ARBA00004141"/>
    </source>
</evidence>
<protein>
    <submittedName>
        <fullName evidence="11">Sodium:proton antiporter</fullName>
    </submittedName>
</protein>
<feature type="transmembrane region" description="Helical" evidence="9">
    <location>
        <begin position="66"/>
        <end position="85"/>
    </location>
</feature>
<dbReference type="PANTHER" id="PTHR43562:SF4">
    <property type="entry name" value="NA(+)_H(+) ANTIPORTER NHAS5"/>
    <property type="match status" value="1"/>
</dbReference>
<feature type="transmembrane region" description="Helical" evidence="9">
    <location>
        <begin position="275"/>
        <end position="298"/>
    </location>
</feature>
<feature type="transmembrane region" description="Helical" evidence="9">
    <location>
        <begin position="338"/>
        <end position="360"/>
    </location>
</feature>
<evidence type="ECO:0000256" key="3">
    <source>
        <dbReference type="ARBA" id="ARBA00022448"/>
    </source>
</evidence>
<evidence type="ECO:0000256" key="9">
    <source>
        <dbReference type="SAM" id="Phobius"/>
    </source>
</evidence>
<feature type="transmembrane region" description="Helical" evidence="9">
    <location>
        <begin position="123"/>
        <end position="143"/>
    </location>
</feature>
<dbReference type="AlphaFoldDB" id="A0A0C2VV30"/>
<dbReference type="InterPro" id="IPR006153">
    <property type="entry name" value="Cation/H_exchanger_TM"/>
</dbReference>
<keyword evidence="3" id="KW-0813">Transport</keyword>
<evidence type="ECO:0000256" key="2">
    <source>
        <dbReference type="ARBA" id="ARBA00005551"/>
    </source>
</evidence>
<dbReference type="InterPro" id="IPR038770">
    <property type="entry name" value="Na+/solute_symporter_sf"/>
</dbReference>
<gene>
    <name evidence="11" type="ORF">KR50_01060</name>
</gene>
<name>A0A0C2VV30_9BACL</name>
<feature type="transmembrane region" description="Helical" evidence="9">
    <location>
        <begin position="41"/>
        <end position="60"/>
    </location>
</feature>
<keyword evidence="6 9" id="KW-1133">Transmembrane helix</keyword>
<organism evidence="11 12">
    <name type="scientific">Jeotgalibacillus campisalis</name>
    <dbReference type="NCBI Taxonomy" id="220754"/>
    <lineage>
        <taxon>Bacteria</taxon>
        <taxon>Bacillati</taxon>
        <taxon>Bacillota</taxon>
        <taxon>Bacilli</taxon>
        <taxon>Bacillales</taxon>
        <taxon>Caryophanaceae</taxon>
        <taxon>Jeotgalibacillus</taxon>
    </lineage>
</organism>
<evidence type="ECO:0000313" key="11">
    <source>
        <dbReference type="EMBL" id="KIL52777.1"/>
    </source>
</evidence>
<dbReference type="Proteomes" id="UP000031972">
    <property type="component" value="Unassembled WGS sequence"/>
</dbReference>
<feature type="transmembrane region" description="Helical" evidence="9">
    <location>
        <begin position="17"/>
        <end position="34"/>
    </location>
</feature>
<dbReference type="GO" id="GO:1902600">
    <property type="term" value="P:proton transmembrane transport"/>
    <property type="evidence" value="ECO:0007669"/>
    <property type="project" value="InterPro"/>
</dbReference>
<feature type="domain" description="Cation/H+ exchanger transmembrane" evidence="10">
    <location>
        <begin position="25"/>
        <end position="385"/>
    </location>
</feature>
<evidence type="ECO:0000256" key="4">
    <source>
        <dbReference type="ARBA" id="ARBA00022449"/>
    </source>
</evidence>
<dbReference type="Gene3D" id="3.40.50.620">
    <property type="entry name" value="HUPs"/>
    <property type="match status" value="1"/>
</dbReference>
<comment type="subcellular location">
    <subcellularLocation>
        <location evidence="1">Membrane</location>
        <topology evidence="1">Multi-pass membrane protein</topology>
    </subcellularLocation>
</comment>
<keyword evidence="8 9" id="KW-0472">Membrane</keyword>
<evidence type="ECO:0000256" key="6">
    <source>
        <dbReference type="ARBA" id="ARBA00022989"/>
    </source>
</evidence>
<feature type="transmembrane region" description="Helical" evidence="9">
    <location>
        <begin position="97"/>
        <end position="117"/>
    </location>
</feature>
<accession>A0A0C2VV30</accession>
<dbReference type="Gene3D" id="1.20.1530.20">
    <property type="match status" value="1"/>
</dbReference>
<dbReference type="GO" id="GO:0015297">
    <property type="term" value="F:antiporter activity"/>
    <property type="evidence" value="ECO:0007669"/>
    <property type="project" value="UniProtKB-KW"/>
</dbReference>
<feature type="transmembrane region" description="Helical" evidence="9">
    <location>
        <begin position="304"/>
        <end position="326"/>
    </location>
</feature>
<feature type="transmembrane region" description="Helical" evidence="9">
    <location>
        <begin position="226"/>
        <end position="242"/>
    </location>
</feature>
<feature type="transmembrane region" description="Helical" evidence="9">
    <location>
        <begin position="186"/>
        <end position="205"/>
    </location>
</feature>
<keyword evidence="7" id="KW-0406">Ion transport</keyword>
<evidence type="ECO:0000256" key="7">
    <source>
        <dbReference type="ARBA" id="ARBA00023065"/>
    </source>
</evidence>
<proteinExistence type="inferred from homology"/>